<name>A0ABU1W4Z2_9GAMM</name>
<dbReference type="InterPro" id="IPR036298">
    <property type="entry name" value="Chalcone_isomerase_sf"/>
</dbReference>
<comment type="caution">
    <text evidence="3">The sequence shown here is derived from an EMBL/GenBank/DDBJ whole genome shotgun (WGS) entry which is preliminary data.</text>
</comment>
<organism evidence="3 4">
    <name type="scientific">Rheinheimera soli</name>
    <dbReference type="NCBI Taxonomy" id="443616"/>
    <lineage>
        <taxon>Bacteria</taxon>
        <taxon>Pseudomonadati</taxon>
        <taxon>Pseudomonadota</taxon>
        <taxon>Gammaproteobacteria</taxon>
        <taxon>Chromatiales</taxon>
        <taxon>Chromatiaceae</taxon>
        <taxon>Rheinheimera</taxon>
    </lineage>
</organism>
<dbReference type="RefSeq" id="WP_310281572.1">
    <property type="nucleotide sequence ID" value="NZ_JAVDWR010000024.1"/>
</dbReference>
<gene>
    <name evidence="3" type="ORF">J2W69_003903</name>
</gene>
<evidence type="ECO:0000259" key="2">
    <source>
        <dbReference type="Pfam" id="PF16036"/>
    </source>
</evidence>
<feature type="domain" description="Chalcone isomerase" evidence="2">
    <location>
        <begin position="23"/>
        <end position="163"/>
    </location>
</feature>
<evidence type="ECO:0000256" key="1">
    <source>
        <dbReference type="SAM" id="SignalP"/>
    </source>
</evidence>
<accession>A0ABU1W4Z2</accession>
<feature type="signal peptide" evidence="1">
    <location>
        <begin position="1"/>
        <end position="18"/>
    </location>
</feature>
<feature type="chain" id="PRO_5046982794" description="Chalcone isomerase domain-containing protein" evidence="1">
    <location>
        <begin position="19"/>
        <end position="165"/>
    </location>
</feature>
<reference evidence="3 4" key="1">
    <citation type="submission" date="2023-07" db="EMBL/GenBank/DDBJ databases">
        <title>Sorghum-associated microbial communities from plants grown in Nebraska, USA.</title>
        <authorList>
            <person name="Schachtman D."/>
        </authorList>
    </citation>
    <scope>NUCLEOTIDE SEQUENCE [LARGE SCALE GENOMIC DNA]</scope>
    <source>
        <strain evidence="3 4">4138</strain>
    </source>
</reference>
<dbReference type="Pfam" id="PF16036">
    <property type="entry name" value="Chalcone_3"/>
    <property type="match status" value="1"/>
</dbReference>
<dbReference type="EMBL" id="JAVDWR010000024">
    <property type="protein sequence ID" value="MDR7122925.1"/>
    <property type="molecule type" value="Genomic_DNA"/>
</dbReference>
<dbReference type="InterPro" id="IPR016087">
    <property type="entry name" value="Chalcone_isomerase"/>
</dbReference>
<sequence length="165" mass="18799">MRKILLMTAFFCSLSAQAIPGDVKLLGQGQFSYLFWNLYQAQLYTADGSWNGYQQSSPLVLKLTYQRKISKDDFIEATMDQWKHLQGKLSVQHKEWAGQLDTLWTDVKKGDQLSCVLLPDGTVQFYFNEKLLGAVTDPAFGPAFLDIWLSDKTSAPKLRKQLLQL</sequence>
<evidence type="ECO:0000313" key="3">
    <source>
        <dbReference type="EMBL" id="MDR7122925.1"/>
    </source>
</evidence>
<proteinExistence type="predicted"/>
<protein>
    <recommendedName>
        <fullName evidence="2">Chalcone isomerase domain-containing protein</fullName>
    </recommendedName>
</protein>
<evidence type="ECO:0000313" key="4">
    <source>
        <dbReference type="Proteomes" id="UP001257909"/>
    </source>
</evidence>
<dbReference type="Proteomes" id="UP001257909">
    <property type="component" value="Unassembled WGS sequence"/>
</dbReference>
<dbReference type="SUPFAM" id="SSF54626">
    <property type="entry name" value="Chalcone isomerase"/>
    <property type="match status" value="1"/>
</dbReference>
<keyword evidence="4" id="KW-1185">Reference proteome</keyword>
<keyword evidence="1" id="KW-0732">Signal</keyword>